<organism evidence="1 2">
    <name type="scientific">Trifolium pratense</name>
    <name type="common">Red clover</name>
    <dbReference type="NCBI Taxonomy" id="57577"/>
    <lineage>
        <taxon>Eukaryota</taxon>
        <taxon>Viridiplantae</taxon>
        <taxon>Streptophyta</taxon>
        <taxon>Embryophyta</taxon>
        <taxon>Tracheophyta</taxon>
        <taxon>Spermatophyta</taxon>
        <taxon>Magnoliopsida</taxon>
        <taxon>eudicotyledons</taxon>
        <taxon>Gunneridae</taxon>
        <taxon>Pentapetalae</taxon>
        <taxon>rosids</taxon>
        <taxon>fabids</taxon>
        <taxon>Fabales</taxon>
        <taxon>Fabaceae</taxon>
        <taxon>Papilionoideae</taxon>
        <taxon>50 kb inversion clade</taxon>
        <taxon>NPAAA clade</taxon>
        <taxon>Hologalegina</taxon>
        <taxon>IRL clade</taxon>
        <taxon>Trifolieae</taxon>
        <taxon>Trifolium</taxon>
    </lineage>
</organism>
<proteinExistence type="predicted"/>
<dbReference type="Proteomes" id="UP001177021">
    <property type="component" value="Unassembled WGS sequence"/>
</dbReference>
<sequence>MSSKSSNNTVLLRFFIIKSSKPKAPRFKSVPTKLLVFKGVDFKIKRLTVAGKRLKLTIWDTILAYQVTKYVKIEGIIEQVISVPVTH</sequence>
<keyword evidence="2" id="KW-1185">Reference proteome</keyword>
<dbReference type="EMBL" id="CASHSV030000716">
    <property type="protein sequence ID" value="CAJ2673787.1"/>
    <property type="molecule type" value="Genomic_DNA"/>
</dbReference>
<name>A0ACB0M2X5_TRIPR</name>
<protein>
    <submittedName>
        <fullName evidence="1">Uncharacterized protein</fullName>
    </submittedName>
</protein>
<reference evidence="1" key="1">
    <citation type="submission" date="2023-10" db="EMBL/GenBank/DDBJ databases">
        <authorList>
            <person name="Rodriguez Cubillos JULIANA M."/>
            <person name="De Vega J."/>
        </authorList>
    </citation>
    <scope>NUCLEOTIDE SEQUENCE</scope>
</reference>
<comment type="caution">
    <text evidence="1">The sequence shown here is derived from an EMBL/GenBank/DDBJ whole genome shotgun (WGS) entry which is preliminary data.</text>
</comment>
<gene>
    <name evidence="1" type="ORF">MILVUS5_LOCUS37203</name>
</gene>
<evidence type="ECO:0000313" key="2">
    <source>
        <dbReference type="Proteomes" id="UP001177021"/>
    </source>
</evidence>
<evidence type="ECO:0000313" key="1">
    <source>
        <dbReference type="EMBL" id="CAJ2673787.1"/>
    </source>
</evidence>
<accession>A0ACB0M2X5</accession>